<accession>A0ABD5IQK0</accession>
<organism evidence="1 2">
    <name type="scientific">Serratia marcescens</name>
    <dbReference type="NCBI Taxonomy" id="615"/>
    <lineage>
        <taxon>Bacteria</taxon>
        <taxon>Pseudomonadati</taxon>
        <taxon>Pseudomonadota</taxon>
        <taxon>Gammaproteobacteria</taxon>
        <taxon>Enterobacterales</taxon>
        <taxon>Yersiniaceae</taxon>
        <taxon>Serratia</taxon>
    </lineage>
</organism>
<comment type="caution">
    <text evidence="1">The sequence shown here is derived from an EMBL/GenBank/DDBJ whole genome shotgun (WGS) entry which is preliminary data.</text>
</comment>
<name>A0ABD5IQK0_SERMA</name>
<gene>
    <name evidence="1" type="ORF">SJ435_26425</name>
</gene>
<sequence length="139" mass="15345">MNGEPDKTINANTTFSTLEKAKAYVLGTRYVTQDDGEIVCVRDPSQDPIVEPLYSQEYVSALLAELDGMAQTLNVANDATRIWKERALAAEAKLATPVRLPSKNDDEFWFDGAFQVAKFDHAVERAISAAGFKFVGDKQ</sequence>
<dbReference type="AlphaFoldDB" id="A0ABD5IQK0"/>
<evidence type="ECO:0000313" key="2">
    <source>
        <dbReference type="Proteomes" id="UP001275057"/>
    </source>
</evidence>
<proteinExistence type="predicted"/>
<evidence type="ECO:0000313" key="1">
    <source>
        <dbReference type="EMBL" id="MDX7085922.1"/>
    </source>
</evidence>
<dbReference type="Proteomes" id="UP001275057">
    <property type="component" value="Unassembled WGS sequence"/>
</dbReference>
<reference evidence="1 2" key="1">
    <citation type="submission" date="2023-11" db="EMBL/GenBank/DDBJ databases">
        <title>Detection of rare carbapenemases in Enterobacterales - comparison of two colorimetric and two CIM-based carbapenemase assays.</title>
        <authorList>
            <person name="Schaffarczyk L."/>
            <person name="Noster J."/>
            <person name="Stelzer Y."/>
            <person name="Sattler J."/>
            <person name="Gatermann S."/>
            <person name="Hamprecht A."/>
        </authorList>
    </citation>
    <scope>NUCLEOTIDE SEQUENCE [LARGE SCALE GENOMIC DNA]</scope>
    <source>
        <strain evidence="1 2">CIM-Carb-136</strain>
    </source>
</reference>
<dbReference type="RefSeq" id="WP_319858012.1">
    <property type="nucleotide sequence ID" value="NZ_JAXABG010000040.1"/>
</dbReference>
<protein>
    <recommendedName>
        <fullName evidence="3">Phage tail protein</fullName>
    </recommendedName>
</protein>
<evidence type="ECO:0008006" key="3">
    <source>
        <dbReference type="Google" id="ProtNLM"/>
    </source>
</evidence>
<dbReference type="EMBL" id="JAXABG010000040">
    <property type="protein sequence ID" value="MDX7085922.1"/>
    <property type="molecule type" value="Genomic_DNA"/>
</dbReference>